<dbReference type="AlphaFoldDB" id="A0A392PKF7"/>
<comment type="caution">
    <text evidence="1">The sequence shown here is derived from an EMBL/GenBank/DDBJ whole genome shotgun (WGS) entry which is preliminary data.</text>
</comment>
<protein>
    <submittedName>
        <fullName evidence="1">Floral homeotic protein agamous-like isoform x1</fullName>
    </submittedName>
</protein>
<keyword evidence="2" id="KW-1185">Reference proteome</keyword>
<dbReference type="EMBL" id="LXQA010084705">
    <property type="protein sequence ID" value="MCI12571.1"/>
    <property type="molecule type" value="Genomic_DNA"/>
</dbReference>
<name>A0A392PKF7_9FABA</name>
<evidence type="ECO:0000313" key="2">
    <source>
        <dbReference type="Proteomes" id="UP000265520"/>
    </source>
</evidence>
<sequence>IAESERNHHHLNINMSVLHGGTNYESMQSQAQQQQYDSRGYFQVSGLQSSSQYGRQDHMSLQLV</sequence>
<dbReference type="Proteomes" id="UP000265520">
    <property type="component" value="Unassembled WGS sequence"/>
</dbReference>
<proteinExistence type="predicted"/>
<accession>A0A392PKF7</accession>
<reference evidence="1 2" key="1">
    <citation type="journal article" date="2018" name="Front. Plant Sci.">
        <title>Red Clover (Trifolium pratense) and Zigzag Clover (T. medium) - A Picture of Genomic Similarities and Differences.</title>
        <authorList>
            <person name="Dluhosova J."/>
            <person name="Istvanek J."/>
            <person name="Nedelnik J."/>
            <person name="Repkova J."/>
        </authorList>
    </citation>
    <scope>NUCLEOTIDE SEQUENCE [LARGE SCALE GENOMIC DNA]</scope>
    <source>
        <strain evidence="2">cv. 10/8</strain>
        <tissue evidence="1">Leaf</tissue>
    </source>
</reference>
<organism evidence="1 2">
    <name type="scientific">Trifolium medium</name>
    <dbReference type="NCBI Taxonomy" id="97028"/>
    <lineage>
        <taxon>Eukaryota</taxon>
        <taxon>Viridiplantae</taxon>
        <taxon>Streptophyta</taxon>
        <taxon>Embryophyta</taxon>
        <taxon>Tracheophyta</taxon>
        <taxon>Spermatophyta</taxon>
        <taxon>Magnoliopsida</taxon>
        <taxon>eudicotyledons</taxon>
        <taxon>Gunneridae</taxon>
        <taxon>Pentapetalae</taxon>
        <taxon>rosids</taxon>
        <taxon>fabids</taxon>
        <taxon>Fabales</taxon>
        <taxon>Fabaceae</taxon>
        <taxon>Papilionoideae</taxon>
        <taxon>50 kb inversion clade</taxon>
        <taxon>NPAAA clade</taxon>
        <taxon>Hologalegina</taxon>
        <taxon>IRL clade</taxon>
        <taxon>Trifolieae</taxon>
        <taxon>Trifolium</taxon>
    </lineage>
</organism>
<feature type="non-terminal residue" evidence="1">
    <location>
        <position position="1"/>
    </location>
</feature>
<evidence type="ECO:0000313" key="1">
    <source>
        <dbReference type="EMBL" id="MCI12571.1"/>
    </source>
</evidence>